<proteinExistence type="predicted"/>
<dbReference type="Gene3D" id="1.10.530.10">
    <property type="match status" value="1"/>
</dbReference>
<organism evidence="2">
    <name type="scientific">marine sediment metagenome</name>
    <dbReference type="NCBI Taxonomy" id="412755"/>
    <lineage>
        <taxon>unclassified sequences</taxon>
        <taxon>metagenomes</taxon>
        <taxon>ecological metagenomes</taxon>
    </lineage>
</organism>
<comment type="caution">
    <text evidence="2">The sequence shown here is derived from an EMBL/GenBank/DDBJ whole genome shotgun (WGS) entry which is preliminary data.</text>
</comment>
<feature type="non-terminal residue" evidence="2">
    <location>
        <position position="1"/>
    </location>
</feature>
<reference evidence="2" key="1">
    <citation type="journal article" date="2014" name="Front. Microbiol.">
        <title>High frequency of phylogenetically diverse reductive dehalogenase-homologous genes in deep subseafloor sedimentary metagenomes.</title>
        <authorList>
            <person name="Kawai M."/>
            <person name="Futagami T."/>
            <person name="Toyoda A."/>
            <person name="Takaki Y."/>
            <person name="Nishi S."/>
            <person name="Hori S."/>
            <person name="Arai W."/>
            <person name="Tsubouchi T."/>
            <person name="Morono Y."/>
            <person name="Uchiyama I."/>
            <person name="Ito T."/>
            <person name="Fujiyama A."/>
            <person name="Inagaki F."/>
            <person name="Takami H."/>
        </authorList>
    </citation>
    <scope>NUCLEOTIDE SEQUENCE</scope>
    <source>
        <strain evidence="2">Expedition CK06-06</strain>
    </source>
</reference>
<accession>X1I0Y4</accession>
<dbReference type="SUPFAM" id="SSF53955">
    <property type="entry name" value="Lysozyme-like"/>
    <property type="match status" value="1"/>
</dbReference>
<dbReference type="CDD" id="cd00254">
    <property type="entry name" value="LT-like"/>
    <property type="match status" value="1"/>
</dbReference>
<dbReference type="PANTHER" id="PTHR37423:SF2">
    <property type="entry name" value="MEMBRANE-BOUND LYTIC MUREIN TRANSGLYCOSYLASE C"/>
    <property type="match status" value="1"/>
</dbReference>
<dbReference type="Pfam" id="PF01464">
    <property type="entry name" value="SLT"/>
    <property type="match status" value="1"/>
</dbReference>
<dbReference type="PANTHER" id="PTHR37423">
    <property type="entry name" value="SOLUBLE LYTIC MUREIN TRANSGLYCOSYLASE-RELATED"/>
    <property type="match status" value="1"/>
</dbReference>
<dbReference type="InterPro" id="IPR008258">
    <property type="entry name" value="Transglycosylase_SLT_dom_1"/>
</dbReference>
<evidence type="ECO:0000259" key="1">
    <source>
        <dbReference type="Pfam" id="PF01464"/>
    </source>
</evidence>
<dbReference type="EMBL" id="BARU01024017">
    <property type="protein sequence ID" value="GAH59744.1"/>
    <property type="molecule type" value="Genomic_DNA"/>
</dbReference>
<evidence type="ECO:0000313" key="2">
    <source>
        <dbReference type="EMBL" id="GAH59744.1"/>
    </source>
</evidence>
<name>X1I0Y4_9ZZZZ</name>
<gene>
    <name evidence="2" type="ORF">S03H2_38904</name>
</gene>
<feature type="domain" description="Transglycosylase SLT" evidence="1">
    <location>
        <begin position="17"/>
        <end position="126"/>
    </location>
</feature>
<protein>
    <recommendedName>
        <fullName evidence="1">Transglycosylase SLT domain-containing protein</fullName>
    </recommendedName>
</protein>
<sequence>SKMIAGRQGETPELRNLIFTKSSQWRVEPALIRAIIRVESNFNPRAKNPADPSYGLMQITPGLASDFGLIADPFSPTRQEINMLYNEENNLDVGCWYISNLMSRHPFNEAVQMYNVGETGYKRGVRNLNYLEKVRKYYEQYS</sequence>
<dbReference type="InterPro" id="IPR023346">
    <property type="entry name" value="Lysozyme-like_dom_sf"/>
</dbReference>
<dbReference type="AlphaFoldDB" id="X1I0Y4"/>